<feature type="compositionally biased region" description="Basic and acidic residues" evidence="1">
    <location>
        <begin position="145"/>
        <end position="162"/>
    </location>
</feature>
<evidence type="ECO:0000313" key="3">
    <source>
        <dbReference type="Proteomes" id="UP001498421"/>
    </source>
</evidence>
<reference evidence="2 3" key="1">
    <citation type="journal article" date="2025" name="Microbiol. Resour. Announc.">
        <title>Draft genome sequences for Neonectria magnoliae and Neonectria punicea, canker pathogens of Liriodendron tulipifera and Acer saccharum in West Virginia.</title>
        <authorList>
            <person name="Petronek H.M."/>
            <person name="Kasson M.T."/>
            <person name="Metheny A.M."/>
            <person name="Stauder C.M."/>
            <person name="Lovett B."/>
            <person name="Lynch S.C."/>
            <person name="Garnas J.R."/>
            <person name="Kasson L.R."/>
            <person name="Stajich J.E."/>
        </authorList>
    </citation>
    <scope>NUCLEOTIDE SEQUENCE [LARGE SCALE GENOMIC DNA]</scope>
    <source>
        <strain evidence="2 3">NRRL 64651</strain>
    </source>
</reference>
<feature type="region of interest" description="Disordered" evidence="1">
    <location>
        <begin position="145"/>
        <end position="194"/>
    </location>
</feature>
<proteinExistence type="predicted"/>
<dbReference type="EMBL" id="JAZAVK010000135">
    <property type="protein sequence ID" value="KAK7420445.1"/>
    <property type="molecule type" value="Genomic_DNA"/>
</dbReference>
<protein>
    <submittedName>
        <fullName evidence="2">Uncharacterized protein</fullName>
    </submittedName>
</protein>
<sequence>MSSSKDLTTRVFGHRLCRALLRSRAKTPTSQRESSPTRCTHSSPKQQGSLRQRFWTISSSNHFQEAPDESPSASRAASPFVPRHAASDFSKNANGAGNVNGNRNNSVGSARAEVDAANARINHRFSNFHDDDDDERTLCSFNCRDEPDLEQTDRDLETRQEPPRSPLRVNPHSRQSSTQHSWNLTPTPEADSDSDVEYGVFAEAETNRRHARHARHSAMMWVEIERTALRRYSGDRVLHRNSTYSEPESESSGPATVMGHTTLAEFMNPSGVSRTKSERRRTAIAKAPSVATVMEM</sequence>
<evidence type="ECO:0000256" key="1">
    <source>
        <dbReference type="SAM" id="MobiDB-lite"/>
    </source>
</evidence>
<feature type="region of interest" description="Disordered" evidence="1">
    <location>
        <begin position="22"/>
        <end position="49"/>
    </location>
</feature>
<feature type="compositionally biased region" description="Polar residues" evidence="1">
    <location>
        <begin position="172"/>
        <end position="186"/>
    </location>
</feature>
<evidence type="ECO:0000313" key="2">
    <source>
        <dbReference type="EMBL" id="KAK7420445.1"/>
    </source>
</evidence>
<organism evidence="2 3">
    <name type="scientific">Neonectria magnoliae</name>
    <dbReference type="NCBI Taxonomy" id="2732573"/>
    <lineage>
        <taxon>Eukaryota</taxon>
        <taxon>Fungi</taxon>
        <taxon>Dikarya</taxon>
        <taxon>Ascomycota</taxon>
        <taxon>Pezizomycotina</taxon>
        <taxon>Sordariomycetes</taxon>
        <taxon>Hypocreomycetidae</taxon>
        <taxon>Hypocreales</taxon>
        <taxon>Nectriaceae</taxon>
        <taxon>Neonectria</taxon>
    </lineage>
</organism>
<name>A0ABR1HH27_9HYPO</name>
<feature type="region of interest" description="Disordered" evidence="1">
    <location>
        <begin position="86"/>
        <end position="107"/>
    </location>
</feature>
<dbReference type="Proteomes" id="UP001498421">
    <property type="component" value="Unassembled WGS sequence"/>
</dbReference>
<feature type="compositionally biased region" description="Polar residues" evidence="1">
    <location>
        <begin position="26"/>
        <end position="49"/>
    </location>
</feature>
<feature type="region of interest" description="Disordered" evidence="1">
    <location>
        <begin position="270"/>
        <end position="296"/>
    </location>
</feature>
<keyword evidence="3" id="KW-1185">Reference proteome</keyword>
<accession>A0ABR1HH27</accession>
<feature type="compositionally biased region" description="Low complexity" evidence="1">
    <location>
        <begin position="92"/>
        <end position="107"/>
    </location>
</feature>
<gene>
    <name evidence="2" type="ORF">QQZ08_010432</name>
</gene>
<comment type="caution">
    <text evidence="2">The sequence shown here is derived from an EMBL/GenBank/DDBJ whole genome shotgun (WGS) entry which is preliminary data.</text>
</comment>
<feature type="region of interest" description="Disordered" evidence="1">
    <location>
        <begin position="62"/>
        <end position="81"/>
    </location>
</feature>